<organism evidence="5 6">
    <name type="scientific">Leptolyngbya subtilissima DQ-A4</name>
    <dbReference type="NCBI Taxonomy" id="2933933"/>
    <lineage>
        <taxon>Bacteria</taxon>
        <taxon>Bacillati</taxon>
        <taxon>Cyanobacteriota</taxon>
        <taxon>Cyanophyceae</taxon>
        <taxon>Leptolyngbyales</taxon>
        <taxon>Leptolyngbyaceae</taxon>
        <taxon>Leptolyngbya group</taxon>
        <taxon>Leptolyngbya</taxon>
    </lineage>
</organism>
<dbReference type="SUPFAM" id="SSF48452">
    <property type="entry name" value="TPR-like"/>
    <property type="match status" value="1"/>
</dbReference>
<comment type="caution">
    <text evidence="5">The sequence shown here is derived from an EMBL/GenBank/DDBJ whole genome shotgun (WGS) entry which is preliminary data.</text>
</comment>
<feature type="compositionally biased region" description="Polar residues" evidence="4">
    <location>
        <begin position="12"/>
        <end position="24"/>
    </location>
</feature>
<dbReference type="InterPro" id="IPR050498">
    <property type="entry name" value="Ycf3"/>
</dbReference>
<keyword evidence="2 3" id="KW-0802">TPR repeat</keyword>
<dbReference type="RefSeq" id="WP_190696973.1">
    <property type="nucleotide sequence ID" value="NZ_JAMPKX010000002.1"/>
</dbReference>
<keyword evidence="6" id="KW-1185">Reference proteome</keyword>
<feature type="repeat" description="TPR" evidence="3">
    <location>
        <begin position="28"/>
        <end position="61"/>
    </location>
</feature>
<keyword evidence="1" id="KW-0677">Repeat</keyword>
<dbReference type="Gene3D" id="1.25.40.10">
    <property type="entry name" value="Tetratricopeptide repeat domain"/>
    <property type="match status" value="1"/>
</dbReference>
<evidence type="ECO:0000313" key="6">
    <source>
        <dbReference type="Proteomes" id="UP001482513"/>
    </source>
</evidence>
<reference evidence="5 6" key="1">
    <citation type="submission" date="2022-04" db="EMBL/GenBank/DDBJ databases">
        <title>Positive selection, recombination, and allopatry shape intraspecific diversity of widespread and dominant cyanobacteria.</title>
        <authorList>
            <person name="Wei J."/>
            <person name="Shu W."/>
            <person name="Hu C."/>
        </authorList>
    </citation>
    <scope>NUCLEOTIDE SEQUENCE [LARGE SCALE GENOMIC DNA]</scope>
    <source>
        <strain evidence="5 6">DQ-A4</strain>
    </source>
</reference>
<dbReference type="EMBL" id="JAMPKX010000002">
    <property type="protein sequence ID" value="MEP0946863.1"/>
    <property type="molecule type" value="Genomic_DNA"/>
</dbReference>
<dbReference type="Pfam" id="PF13432">
    <property type="entry name" value="TPR_16"/>
    <property type="match status" value="1"/>
</dbReference>
<sequence>MKPTAAQGMPATLSSQVATPSSPQDGVFQQWYGEGERLADAGDYDRALRCFEEAAILAPDQVTALVYQAVCLIHLGQPQQALGVAERVLAIAPDHPQGWLYRGVALHRLSQYKDAYASYARVKPS</sequence>
<feature type="region of interest" description="Disordered" evidence="4">
    <location>
        <begin position="1"/>
        <end position="25"/>
    </location>
</feature>
<evidence type="ECO:0000256" key="1">
    <source>
        <dbReference type="ARBA" id="ARBA00022737"/>
    </source>
</evidence>
<protein>
    <submittedName>
        <fullName evidence="5">Tetratricopeptide repeat protein</fullName>
    </submittedName>
</protein>
<gene>
    <name evidence="5" type="ORF">NC992_08260</name>
</gene>
<dbReference type="PROSITE" id="PS50005">
    <property type="entry name" value="TPR"/>
    <property type="match status" value="1"/>
</dbReference>
<evidence type="ECO:0000256" key="3">
    <source>
        <dbReference type="PROSITE-ProRule" id="PRU00339"/>
    </source>
</evidence>
<evidence type="ECO:0000256" key="2">
    <source>
        <dbReference type="ARBA" id="ARBA00022803"/>
    </source>
</evidence>
<evidence type="ECO:0000313" key="5">
    <source>
        <dbReference type="EMBL" id="MEP0946863.1"/>
    </source>
</evidence>
<evidence type="ECO:0000256" key="4">
    <source>
        <dbReference type="SAM" id="MobiDB-lite"/>
    </source>
</evidence>
<dbReference type="InterPro" id="IPR011990">
    <property type="entry name" value="TPR-like_helical_dom_sf"/>
</dbReference>
<dbReference type="Proteomes" id="UP001482513">
    <property type="component" value="Unassembled WGS sequence"/>
</dbReference>
<proteinExistence type="predicted"/>
<name>A0ABV0K4M7_9CYAN</name>
<accession>A0ABV0K4M7</accession>
<dbReference type="PANTHER" id="PTHR44858:SF1">
    <property type="entry name" value="UDP-N-ACETYLGLUCOSAMINE--PEPTIDE N-ACETYLGLUCOSAMINYLTRANSFERASE SPINDLY-RELATED"/>
    <property type="match status" value="1"/>
</dbReference>
<dbReference type="InterPro" id="IPR019734">
    <property type="entry name" value="TPR_rpt"/>
</dbReference>
<dbReference type="SMART" id="SM00028">
    <property type="entry name" value="TPR"/>
    <property type="match status" value="2"/>
</dbReference>
<dbReference type="PANTHER" id="PTHR44858">
    <property type="entry name" value="TETRATRICOPEPTIDE REPEAT PROTEIN 6"/>
    <property type="match status" value="1"/>
</dbReference>